<organism evidence="4 5">
    <name type="scientific">Quercus suber</name>
    <name type="common">Cork oak</name>
    <dbReference type="NCBI Taxonomy" id="58331"/>
    <lineage>
        <taxon>Eukaryota</taxon>
        <taxon>Viridiplantae</taxon>
        <taxon>Streptophyta</taxon>
        <taxon>Embryophyta</taxon>
        <taxon>Tracheophyta</taxon>
        <taxon>Spermatophyta</taxon>
        <taxon>Magnoliopsida</taxon>
        <taxon>eudicotyledons</taxon>
        <taxon>Gunneridae</taxon>
        <taxon>Pentapetalae</taxon>
        <taxon>rosids</taxon>
        <taxon>fabids</taxon>
        <taxon>Fagales</taxon>
        <taxon>Fagaceae</taxon>
        <taxon>Quercus</taxon>
    </lineage>
</organism>
<dbReference type="AlphaFoldDB" id="A0AAW0KH41"/>
<comment type="caution">
    <text evidence="4">The sequence shown here is derived from an EMBL/GenBank/DDBJ whole genome shotgun (WGS) entry which is preliminary data.</text>
</comment>
<dbReference type="PANTHER" id="PTHR10871:SF28">
    <property type="entry name" value="SMALL RIBOSOMAL SUBUNIT PROTEIN US13M"/>
    <property type="match status" value="1"/>
</dbReference>
<comment type="similarity">
    <text evidence="1">Belongs to the universal ribosomal protein uS13 family.</text>
</comment>
<dbReference type="InterPro" id="IPR010979">
    <property type="entry name" value="Ribosomal_uS13-like_H2TH"/>
</dbReference>
<keyword evidence="3" id="KW-0687">Ribonucleoprotein</keyword>
<name>A0AAW0KH41_QUESU</name>
<dbReference type="PANTHER" id="PTHR10871">
    <property type="entry name" value="30S RIBOSOMAL PROTEIN S13/40S RIBOSOMAL PROTEIN S18"/>
    <property type="match status" value="1"/>
</dbReference>
<dbReference type="Proteomes" id="UP000237347">
    <property type="component" value="Unassembled WGS sequence"/>
</dbReference>
<dbReference type="GO" id="GO:0003735">
    <property type="term" value="F:structural constituent of ribosome"/>
    <property type="evidence" value="ECO:0007669"/>
    <property type="project" value="InterPro"/>
</dbReference>
<evidence type="ECO:0000256" key="3">
    <source>
        <dbReference type="ARBA" id="ARBA00023274"/>
    </source>
</evidence>
<accession>A0AAW0KH41</accession>
<protein>
    <submittedName>
        <fullName evidence="4">Small ribosomal subunit protein s13</fullName>
    </submittedName>
</protein>
<sequence length="197" mass="21787">MTVSSSSVIAKPESPLYFIAESNTIMFGLRGAVGTVSDIGLRLRQCLVYDYGFECYVGVSFVQFHGLHLQCINIGGGGREIPDNKRLKTALQHIHGIGRSLACQILSRLNIENNLVRDLTGRELYGPKFQSLGCLNLGKIGSRLKNQVKKDIVRLKDIQCYRGIRHSQGLPCRGHRTHTNARTWKGKAVPIAGKKNA</sequence>
<keyword evidence="2" id="KW-0689">Ribosomal protein</keyword>
<dbReference type="GO" id="GO:0006412">
    <property type="term" value="P:translation"/>
    <property type="evidence" value="ECO:0007669"/>
    <property type="project" value="InterPro"/>
</dbReference>
<gene>
    <name evidence="4" type="primary">RPS13_1</name>
    <name evidence="4" type="ORF">CFP56_019347</name>
</gene>
<dbReference type="InterPro" id="IPR001892">
    <property type="entry name" value="Ribosomal_uS13"/>
</dbReference>
<evidence type="ECO:0000256" key="2">
    <source>
        <dbReference type="ARBA" id="ARBA00022980"/>
    </source>
</evidence>
<dbReference type="Gene3D" id="1.10.8.50">
    <property type="match status" value="1"/>
</dbReference>
<dbReference type="SUPFAM" id="SSF46946">
    <property type="entry name" value="S13-like H2TH domain"/>
    <property type="match status" value="1"/>
</dbReference>
<dbReference type="GO" id="GO:0003723">
    <property type="term" value="F:RNA binding"/>
    <property type="evidence" value="ECO:0007669"/>
    <property type="project" value="InterPro"/>
</dbReference>
<proteinExistence type="inferred from homology"/>
<dbReference type="Pfam" id="PF00416">
    <property type="entry name" value="Ribosomal_S13"/>
    <property type="match status" value="1"/>
</dbReference>
<evidence type="ECO:0000256" key="1">
    <source>
        <dbReference type="ARBA" id="ARBA00008080"/>
    </source>
</evidence>
<evidence type="ECO:0000313" key="5">
    <source>
        <dbReference type="Proteomes" id="UP000237347"/>
    </source>
</evidence>
<reference evidence="4 5" key="1">
    <citation type="journal article" date="2018" name="Sci. Data">
        <title>The draft genome sequence of cork oak.</title>
        <authorList>
            <person name="Ramos A.M."/>
            <person name="Usie A."/>
            <person name="Barbosa P."/>
            <person name="Barros P.M."/>
            <person name="Capote T."/>
            <person name="Chaves I."/>
            <person name="Simoes F."/>
            <person name="Abreu I."/>
            <person name="Carrasquinho I."/>
            <person name="Faro C."/>
            <person name="Guimaraes J.B."/>
            <person name="Mendonca D."/>
            <person name="Nobrega F."/>
            <person name="Rodrigues L."/>
            <person name="Saibo N.J.M."/>
            <person name="Varela M.C."/>
            <person name="Egas C."/>
            <person name="Matos J."/>
            <person name="Miguel C.M."/>
            <person name="Oliveira M.M."/>
            <person name="Ricardo C.P."/>
            <person name="Goncalves S."/>
        </authorList>
    </citation>
    <scope>NUCLEOTIDE SEQUENCE [LARGE SCALE GENOMIC DNA]</scope>
    <source>
        <strain evidence="5">cv. HL8</strain>
    </source>
</reference>
<dbReference type="Gene3D" id="4.10.910.10">
    <property type="entry name" value="30s ribosomal protein s13, domain 2"/>
    <property type="match status" value="1"/>
</dbReference>
<dbReference type="GO" id="GO:0015935">
    <property type="term" value="C:small ribosomal subunit"/>
    <property type="evidence" value="ECO:0007669"/>
    <property type="project" value="TreeGrafter"/>
</dbReference>
<dbReference type="PROSITE" id="PS50159">
    <property type="entry name" value="RIBOSOMAL_S13_2"/>
    <property type="match status" value="1"/>
</dbReference>
<dbReference type="GO" id="GO:0005739">
    <property type="term" value="C:mitochondrion"/>
    <property type="evidence" value="ECO:0007669"/>
    <property type="project" value="TreeGrafter"/>
</dbReference>
<dbReference type="InterPro" id="IPR027437">
    <property type="entry name" value="Rbsml_uS13_C"/>
</dbReference>
<keyword evidence="5" id="KW-1185">Reference proteome</keyword>
<dbReference type="HAMAP" id="MF_01315">
    <property type="entry name" value="Ribosomal_uS13"/>
    <property type="match status" value="1"/>
</dbReference>
<dbReference type="EMBL" id="PKMF04000301">
    <property type="protein sequence ID" value="KAK7838697.1"/>
    <property type="molecule type" value="Genomic_DNA"/>
</dbReference>
<evidence type="ECO:0000313" key="4">
    <source>
        <dbReference type="EMBL" id="KAK7838697.1"/>
    </source>
</evidence>